<reference evidence="2" key="1">
    <citation type="submission" date="2021-06" db="EMBL/GenBank/DDBJ databases">
        <authorList>
            <person name="Hodson N. C."/>
            <person name="Mongue J. A."/>
            <person name="Jaron S. K."/>
        </authorList>
    </citation>
    <scope>NUCLEOTIDE SEQUENCE</scope>
</reference>
<keyword evidence="3" id="KW-1185">Reference proteome</keyword>
<dbReference type="AlphaFoldDB" id="A0A8J2NYS5"/>
<evidence type="ECO:0000313" key="3">
    <source>
        <dbReference type="Proteomes" id="UP000708208"/>
    </source>
</evidence>
<organism evidence="2 3">
    <name type="scientific">Allacma fusca</name>
    <dbReference type="NCBI Taxonomy" id="39272"/>
    <lineage>
        <taxon>Eukaryota</taxon>
        <taxon>Metazoa</taxon>
        <taxon>Ecdysozoa</taxon>
        <taxon>Arthropoda</taxon>
        <taxon>Hexapoda</taxon>
        <taxon>Collembola</taxon>
        <taxon>Symphypleona</taxon>
        <taxon>Sminthuridae</taxon>
        <taxon>Allacma</taxon>
    </lineage>
</organism>
<gene>
    <name evidence="2" type="ORF">AFUS01_LOCUS13180</name>
</gene>
<comment type="caution">
    <text evidence="2">The sequence shown here is derived from an EMBL/GenBank/DDBJ whole genome shotgun (WGS) entry which is preliminary data.</text>
</comment>
<evidence type="ECO:0000259" key="1">
    <source>
        <dbReference type="Pfam" id="PF00089"/>
    </source>
</evidence>
<dbReference type="Pfam" id="PF00089">
    <property type="entry name" value="Trypsin"/>
    <property type="match status" value="1"/>
</dbReference>
<proteinExistence type="predicted"/>
<dbReference type="Proteomes" id="UP000708208">
    <property type="component" value="Unassembled WGS sequence"/>
</dbReference>
<feature type="domain" description="Peptidase S1" evidence="1">
    <location>
        <begin position="21"/>
        <end position="101"/>
    </location>
</feature>
<accession>A0A8J2NYS5</accession>
<protein>
    <recommendedName>
        <fullName evidence="1">Peptidase S1 domain-containing protein</fullName>
    </recommendedName>
</protein>
<dbReference type="GO" id="GO:0006508">
    <property type="term" value="P:proteolysis"/>
    <property type="evidence" value="ECO:0007669"/>
    <property type="project" value="InterPro"/>
</dbReference>
<dbReference type="GO" id="GO:0004252">
    <property type="term" value="F:serine-type endopeptidase activity"/>
    <property type="evidence" value="ECO:0007669"/>
    <property type="project" value="InterPro"/>
</dbReference>
<name>A0A8J2NYS5_9HEXA</name>
<sequence>MGSIVCYKTHFNENTFKGHFDVNSENPAIGWGMMGNNRAEENLQVANVTYISLEKCLSWSQDSPFVVNEYNVCTETREHQGQPSKGDSGGPMMCYDEKANGQWEFYSVKVDENNNAKLLCLQAN</sequence>
<dbReference type="InterPro" id="IPR001254">
    <property type="entry name" value="Trypsin_dom"/>
</dbReference>
<evidence type="ECO:0000313" key="2">
    <source>
        <dbReference type="EMBL" id="CAG7724143.1"/>
    </source>
</evidence>
<dbReference type="EMBL" id="CAJVCH010106040">
    <property type="protein sequence ID" value="CAG7724143.1"/>
    <property type="molecule type" value="Genomic_DNA"/>
</dbReference>